<dbReference type="Proteomes" id="UP000887116">
    <property type="component" value="Unassembled WGS sequence"/>
</dbReference>
<dbReference type="AlphaFoldDB" id="A0A8X6F9P8"/>
<evidence type="ECO:0000313" key="2">
    <source>
        <dbReference type="Proteomes" id="UP000887116"/>
    </source>
</evidence>
<keyword evidence="2" id="KW-1185">Reference proteome</keyword>
<sequence length="111" mass="12161">MQRSPLVVPSGLLTSLRQTLAKLTSVVTGRVLRGIGHSDLFGRCGSDNLLLGKKPKLSHLRRTVVQFSVWVFPDGTSPLLLSQGLGSECGFLGYLLAYFCRFSLSLAMHQR</sequence>
<accession>A0A8X6F9P8</accession>
<proteinExistence type="predicted"/>
<evidence type="ECO:0000313" key="1">
    <source>
        <dbReference type="EMBL" id="GFQ73722.1"/>
    </source>
</evidence>
<gene>
    <name evidence="1" type="ORF">TNCT_544831</name>
</gene>
<name>A0A8X6F9P8_TRICU</name>
<reference evidence="1" key="1">
    <citation type="submission" date="2020-07" db="EMBL/GenBank/DDBJ databases">
        <title>Multicomponent nature underlies the extraordinary mechanical properties of spider dragline silk.</title>
        <authorList>
            <person name="Kono N."/>
            <person name="Nakamura H."/>
            <person name="Mori M."/>
            <person name="Yoshida Y."/>
            <person name="Ohtoshi R."/>
            <person name="Malay A.D."/>
            <person name="Moran D.A.P."/>
            <person name="Tomita M."/>
            <person name="Numata K."/>
            <person name="Arakawa K."/>
        </authorList>
    </citation>
    <scope>NUCLEOTIDE SEQUENCE</scope>
</reference>
<protein>
    <submittedName>
        <fullName evidence="1">Uncharacterized protein</fullName>
    </submittedName>
</protein>
<comment type="caution">
    <text evidence="1">The sequence shown here is derived from an EMBL/GenBank/DDBJ whole genome shotgun (WGS) entry which is preliminary data.</text>
</comment>
<dbReference type="EMBL" id="BMAO01031258">
    <property type="protein sequence ID" value="GFQ73722.1"/>
    <property type="molecule type" value="Genomic_DNA"/>
</dbReference>
<organism evidence="1 2">
    <name type="scientific">Trichonephila clavata</name>
    <name type="common">Joro spider</name>
    <name type="synonym">Nephila clavata</name>
    <dbReference type="NCBI Taxonomy" id="2740835"/>
    <lineage>
        <taxon>Eukaryota</taxon>
        <taxon>Metazoa</taxon>
        <taxon>Ecdysozoa</taxon>
        <taxon>Arthropoda</taxon>
        <taxon>Chelicerata</taxon>
        <taxon>Arachnida</taxon>
        <taxon>Araneae</taxon>
        <taxon>Araneomorphae</taxon>
        <taxon>Entelegynae</taxon>
        <taxon>Araneoidea</taxon>
        <taxon>Nephilidae</taxon>
        <taxon>Trichonephila</taxon>
    </lineage>
</organism>